<keyword evidence="12" id="KW-1185">Reference proteome</keyword>
<evidence type="ECO:0000313" key="12">
    <source>
        <dbReference type="Proteomes" id="UP000683360"/>
    </source>
</evidence>
<comment type="subcellular location">
    <subcellularLocation>
        <location evidence="1">Membrane</location>
        <topology evidence="1">Multi-pass membrane protein</topology>
    </subcellularLocation>
</comment>
<dbReference type="GO" id="GO:0034625">
    <property type="term" value="P:fatty acid elongation, monounsaturated fatty acid"/>
    <property type="evidence" value="ECO:0007669"/>
    <property type="project" value="TreeGrafter"/>
</dbReference>
<feature type="transmembrane region" description="Helical" evidence="10">
    <location>
        <begin position="103"/>
        <end position="123"/>
    </location>
</feature>
<reference evidence="11" key="1">
    <citation type="submission" date="2021-03" db="EMBL/GenBank/DDBJ databases">
        <authorList>
            <person name="Bekaert M."/>
        </authorList>
    </citation>
    <scope>NUCLEOTIDE SEQUENCE</scope>
</reference>
<keyword evidence="8 10" id="KW-0472">Membrane</keyword>
<comment type="caution">
    <text evidence="11">The sequence shown here is derived from an EMBL/GenBank/DDBJ whole genome shotgun (WGS) entry which is preliminary data.</text>
</comment>
<accession>A0A8S3U824</accession>
<comment type="similarity">
    <text evidence="10">Belongs to the ELO family.</text>
</comment>
<keyword evidence="4 10" id="KW-0812">Transmembrane</keyword>
<name>A0A8S3U824_MYTED</name>
<dbReference type="AlphaFoldDB" id="A0A8S3U824"/>
<dbReference type="GO" id="GO:0009922">
    <property type="term" value="F:fatty acid elongase activity"/>
    <property type="evidence" value="ECO:0007669"/>
    <property type="project" value="UniProtKB-EC"/>
</dbReference>
<dbReference type="GO" id="GO:0019367">
    <property type="term" value="P:fatty acid elongation, saturated fatty acid"/>
    <property type="evidence" value="ECO:0007669"/>
    <property type="project" value="TreeGrafter"/>
</dbReference>
<evidence type="ECO:0000256" key="10">
    <source>
        <dbReference type="RuleBase" id="RU361115"/>
    </source>
</evidence>
<feature type="transmembrane region" description="Helical" evidence="10">
    <location>
        <begin position="135"/>
        <end position="163"/>
    </location>
</feature>
<proteinExistence type="inferred from homology"/>
<evidence type="ECO:0000256" key="6">
    <source>
        <dbReference type="ARBA" id="ARBA00022989"/>
    </source>
</evidence>
<organism evidence="11 12">
    <name type="scientific">Mytilus edulis</name>
    <name type="common">Blue mussel</name>
    <dbReference type="NCBI Taxonomy" id="6550"/>
    <lineage>
        <taxon>Eukaryota</taxon>
        <taxon>Metazoa</taxon>
        <taxon>Spiralia</taxon>
        <taxon>Lophotrochozoa</taxon>
        <taxon>Mollusca</taxon>
        <taxon>Bivalvia</taxon>
        <taxon>Autobranchia</taxon>
        <taxon>Pteriomorphia</taxon>
        <taxon>Mytilida</taxon>
        <taxon>Mytiloidea</taxon>
        <taxon>Mytilidae</taxon>
        <taxon>Mytilinae</taxon>
        <taxon>Mytilus</taxon>
    </lineage>
</organism>
<keyword evidence="3 10" id="KW-0808">Transferase</keyword>
<dbReference type="GO" id="GO:0030148">
    <property type="term" value="P:sphingolipid biosynthetic process"/>
    <property type="evidence" value="ECO:0007669"/>
    <property type="project" value="TreeGrafter"/>
</dbReference>
<feature type="transmembrane region" description="Helical" evidence="10">
    <location>
        <begin position="183"/>
        <end position="203"/>
    </location>
</feature>
<evidence type="ECO:0000256" key="3">
    <source>
        <dbReference type="ARBA" id="ARBA00022679"/>
    </source>
</evidence>
<dbReference type="OrthoDB" id="434092at2759"/>
<evidence type="ECO:0000256" key="4">
    <source>
        <dbReference type="ARBA" id="ARBA00022692"/>
    </source>
</evidence>
<evidence type="ECO:0000256" key="8">
    <source>
        <dbReference type="ARBA" id="ARBA00023136"/>
    </source>
</evidence>
<evidence type="ECO:0000256" key="5">
    <source>
        <dbReference type="ARBA" id="ARBA00022832"/>
    </source>
</evidence>
<dbReference type="EC" id="2.3.1.199" evidence="10"/>
<gene>
    <name evidence="11" type="ORF">MEDL_52371</name>
</gene>
<evidence type="ECO:0000313" key="11">
    <source>
        <dbReference type="EMBL" id="CAG2240048.1"/>
    </source>
</evidence>
<evidence type="ECO:0000256" key="9">
    <source>
        <dbReference type="ARBA" id="ARBA00023160"/>
    </source>
</evidence>
<dbReference type="PANTHER" id="PTHR11157">
    <property type="entry name" value="FATTY ACID ACYL TRANSFERASE-RELATED"/>
    <property type="match status" value="1"/>
</dbReference>
<evidence type="ECO:0000256" key="7">
    <source>
        <dbReference type="ARBA" id="ARBA00023098"/>
    </source>
</evidence>
<dbReference type="GO" id="GO:0005789">
    <property type="term" value="C:endoplasmic reticulum membrane"/>
    <property type="evidence" value="ECO:0007669"/>
    <property type="project" value="TreeGrafter"/>
</dbReference>
<dbReference type="Pfam" id="PF01151">
    <property type="entry name" value="ELO"/>
    <property type="match status" value="1"/>
</dbReference>
<dbReference type="InterPro" id="IPR002076">
    <property type="entry name" value="ELO_fam"/>
</dbReference>
<keyword evidence="9 10" id="KW-0275">Fatty acid biosynthesis</keyword>
<keyword evidence="2 10" id="KW-0444">Lipid biosynthesis</keyword>
<dbReference type="Proteomes" id="UP000683360">
    <property type="component" value="Unassembled WGS sequence"/>
</dbReference>
<feature type="transmembrane region" description="Helical" evidence="10">
    <location>
        <begin position="236"/>
        <end position="259"/>
    </location>
</feature>
<evidence type="ECO:0000256" key="2">
    <source>
        <dbReference type="ARBA" id="ARBA00022516"/>
    </source>
</evidence>
<keyword evidence="5 10" id="KW-0276">Fatty acid metabolism</keyword>
<keyword evidence="7 10" id="KW-0443">Lipid metabolism</keyword>
<keyword evidence="11" id="KW-0012">Acyltransferase</keyword>
<feature type="transmembrane region" description="Helical" evidence="10">
    <location>
        <begin position="271"/>
        <end position="289"/>
    </location>
</feature>
<dbReference type="GO" id="GO:0034626">
    <property type="term" value="P:fatty acid elongation, polyunsaturated fatty acid"/>
    <property type="evidence" value="ECO:0007669"/>
    <property type="project" value="TreeGrafter"/>
</dbReference>
<dbReference type="GO" id="GO:0042761">
    <property type="term" value="P:very long-chain fatty acid biosynthetic process"/>
    <property type="evidence" value="ECO:0007669"/>
    <property type="project" value="TreeGrafter"/>
</dbReference>
<feature type="transmembrane region" description="Helical" evidence="10">
    <location>
        <begin position="210"/>
        <end position="230"/>
    </location>
</feature>
<comment type="catalytic activity">
    <reaction evidence="10">
        <text>a very-long-chain acyl-CoA + malonyl-CoA + H(+) = a very-long-chain 3-oxoacyl-CoA + CO2 + CoA</text>
        <dbReference type="Rhea" id="RHEA:32727"/>
        <dbReference type="ChEBI" id="CHEBI:15378"/>
        <dbReference type="ChEBI" id="CHEBI:16526"/>
        <dbReference type="ChEBI" id="CHEBI:57287"/>
        <dbReference type="ChEBI" id="CHEBI:57384"/>
        <dbReference type="ChEBI" id="CHEBI:90725"/>
        <dbReference type="ChEBI" id="CHEBI:90736"/>
        <dbReference type="EC" id="2.3.1.199"/>
    </reaction>
</comment>
<sequence length="397" mass="46899">MDLLYLDHICKSIFGGRNTLQNFNCRTELVNRAKYLNQETVEVNYKELLILQKFTEEPSNLELDSRLKLAEMALFDDIRKMYIDGLKRADPRVENWPFMQSPVPIIIVFSVYVSLVLICPKLVKKLPPMNLKLILVPYNFVLVALSVYMFVEFITVSLLSNYSYRCQPVDYSEDYLAVRMAKVLWWFFFSKVIELIDTLFLILRKNQVSFLHAYHHCTMILTYWMGVKYVAGGQAFFVPMLNTFVHIIMYTYYGLAVFGPHMQKYLWWKKYLTKLQLIQFVSFIIHSGYNLLSGCDFPQGFNIAVLIYSLTLILLFANFYYKSYVQKQKKKKLTIFFSTKHNDTIIDFSTKELELSFLSQISSTTQFWKAYQDSDKKEKYRENTINQNITNLKSQYS</sequence>
<evidence type="ECO:0000256" key="1">
    <source>
        <dbReference type="ARBA" id="ARBA00004141"/>
    </source>
</evidence>
<dbReference type="PANTHER" id="PTHR11157:SF126">
    <property type="entry name" value="ELONGATION OF VERY LONG CHAIN FATTY ACIDS PROTEIN"/>
    <property type="match status" value="1"/>
</dbReference>
<protein>
    <recommendedName>
        <fullName evidence="10">Elongation of very long chain fatty acids protein</fullName>
        <ecNumber evidence="10">2.3.1.199</ecNumber>
    </recommendedName>
    <alternativeName>
        <fullName evidence="10">Very-long-chain 3-oxoacyl-CoA synthase</fullName>
    </alternativeName>
</protein>
<keyword evidence="6 10" id="KW-1133">Transmembrane helix</keyword>
<feature type="transmembrane region" description="Helical" evidence="10">
    <location>
        <begin position="301"/>
        <end position="321"/>
    </location>
</feature>
<dbReference type="EMBL" id="CAJPWZ010002546">
    <property type="protein sequence ID" value="CAG2240048.1"/>
    <property type="molecule type" value="Genomic_DNA"/>
</dbReference>